<keyword evidence="1" id="KW-1133">Transmembrane helix</keyword>
<feature type="transmembrane region" description="Helical" evidence="1">
    <location>
        <begin position="410"/>
        <end position="432"/>
    </location>
</feature>
<feature type="transmembrane region" description="Helical" evidence="1">
    <location>
        <begin position="444"/>
        <end position="464"/>
    </location>
</feature>
<feature type="transmembrane region" description="Helical" evidence="1">
    <location>
        <begin position="275"/>
        <end position="295"/>
    </location>
</feature>
<organism evidence="2 3">
    <name type="scientific">Tuber borchii</name>
    <name type="common">White truffle</name>
    <dbReference type="NCBI Taxonomy" id="42251"/>
    <lineage>
        <taxon>Eukaryota</taxon>
        <taxon>Fungi</taxon>
        <taxon>Dikarya</taxon>
        <taxon>Ascomycota</taxon>
        <taxon>Pezizomycotina</taxon>
        <taxon>Pezizomycetes</taxon>
        <taxon>Pezizales</taxon>
        <taxon>Tuberaceae</taxon>
        <taxon>Tuber</taxon>
    </lineage>
</organism>
<feature type="transmembrane region" description="Helical" evidence="1">
    <location>
        <begin position="335"/>
        <end position="355"/>
    </location>
</feature>
<evidence type="ECO:0000313" key="3">
    <source>
        <dbReference type="Proteomes" id="UP000244722"/>
    </source>
</evidence>
<name>A0A2T6ZMD6_TUBBO</name>
<gene>
    <name evidence="2" type="ORF">B9Z19DRAFT_1129491</name>
</gene>
<feature type="transmembrane region" description="Helical" evidence="1">
    <location>
        <begin position="301"/>
        <end position="328"/>
    </location>
</feature>
<protein>
    <submittedName>
        <fullName evidence="2">Uncharacterized protein</fullName>
    </submittedName>
</protein>
<evidence type="ECO:0000313" key="2">
    <source>
        <dbReference type="EMBL" id="PUU76651.1"/>
    </source>
</evidence>
<proteinExistence type="predicted"/>
<feature type="transmembrane region" description="Helical" evidence="1">
    <location>
        <begin position="231"/>
        <end position="254"/>
    </location>
</feature>
<sequence>MPPPRPATDPTSHRTVGYFPHPTPYRYFKNLIFLLCLITKIIDPNYDFTHYPNKLVDIYTSNRTLDLSPIPFGTVGASILFPPIPLPGFPTPTCEDQQCRYEPAAADRNLAEWSRQELWRQGQTGVARLGRGVGEWYEGSVLAGVFSSHKNLSLSLDEIGLLNSSASATISTLTSTCERARGAYLAYRAGHPISPDSPWIHWLSRRLNDGLHSVPCPYLDYAFIGIVLRDVLAFLARAGYVVTLGLVSLLVVACRRYLPPYSTLPQTLTRAVHRIPFLNLIPQLLILLFTTYQFILRSAVYVLLSAHSLFTMIFGIPPVLSSIQLYWFGHRNYRWYYPSTSLPVLLCGTLFWLGFLATWRISAPIFGLLFSASLALIKYTYFSRQATRRVRYYYHAYARASRMVGPYLSYLARQALVDLTMLLVYFTVGTWIRDEFWDAVVPNWVKYSPTIGILVGYLGIRYALSGRHPSARWVFRGLGRSEVIGVGVMPLRGELYDGWW</sequence>
<dbReference type="Proteomes" id="UP000244722">
    <property type="component" value="Unassembled WGS sequence"/>
</dbReference>
<comment type="caution">
    <text evidence="2">The sequence shown here is derived from an EMBL/GenBank/DDBJ whole genome shotgun (WGS) entry which is preliminary data.</text>
</comment>
<keyword evidence="1" id="KW-0472">Membrane</keyword>
<dbReference type="AlphaFoldDB" id="A0A2T6ZMD6"/>
<dbReference type="EMBL" id="NESQ01000181">
    <property type="protein sequence ID" value="PUU76651.1"/>
    <property type="molecule type" value="Genomic_DNA"/>
</dbReference>
<reference evidence="2 3" key="1">
    <citation type="submission" date="2017-04" db="EMBL/GenBank/DDBJ databases">
        <title>Draft genome sequence of Tuber borchii Vittad., a whitish edible truffle.</title>
        <authorList>
            <consortium name="DOE Joint Genome Institute"/>
            <person name="Murat C."/>
            <person name="Kuo A."/>
            <person name="Barry K.W."/>
            <person name="Clum A."/>
            <person name="Dockter R.B."/>
            <person name="Fauchery L."/>
            <person name="Iotti M."/>
            <person name="Kohler A."/>
            <person name="Labutti K."/>
            <person name="Lindquist E.A."/>
            <person name="Lipzen A."/>
            <person name="Ohm R.A."/>
            <person name="Wang M."/>
            <person name="Grigoriev I.V."/>
            <person name="Zambonelli A."/>
            <person name="Martin F.M."/>
        </authorList>
    </citation>
    <scope>NUCLEOTIDE SEQUENCE [LARGE SCALE GENOMIC DNA]</scope>
    <source>
        <strain evidence="2 3">Tbo3840</strain>
    </source>
</reference>
<accession>A0A2T6ZMD6</accession>
<dbReference type="OrthoDB" id="5392653at2759"/>
<keyword evidence="1" id="KW-0812">Transmembrane</keyword>
<feature type="transmembrane region" description="Helical" evidence="1">
    <location>
        <begin position="361"/>
        <end position="381"/>
    </location>
</feature>
<evidence type="ECO:0000256" key="1">
    <source>
        <dbReference type="SAM" id="Phobius"/>
    </source>
</evidence>
<keyword evidence="3" id="KW-1185">Reference proteome</keyword>